<evidence type="ECO:0008006" key="8">
    <source>
        <dbReference type="Google" id="ProtNLM"/>
    </source>
</evidence>
<evidence type="ECO:0000256" key="4">
    <source>
        <dbReference type="ARBA" id="ARBA00023239"/>
    </source>
</evidence>
<dbReference type="GO" id="GO:0016102">
    <property type="term" value="P:diterpenoid biosynthetic process"/>
    <property type="evidence" value="ECO:0007669"/>
    <property type="project" value="InterPro"/>
</dbReference>
<dbReference type="InterPro" id="IPR001906">
    <property type="entry name" value="Terpene_synth_N"/>
</dbReference>
<dbReference type="InterPro" id="IPR050148">
    <property type="entry name" value="Terpene_synthase-like"/>
</dbReference>
<evidence type="ECO:0000313" key="7">
    <source>
        <dbReference type="EMBL" id="SPC97903.1"/>
    </source>
</evidence>
<dbReference type="SFLD" id="SFLDS00005">
    <property type="entry name" value="Isoprenoid_Synthase_Type_I"/>
    <property type="match status" value="1"/>
</dbReference>
<keyword evidence="2" id="KW-0479">Metal-binding</keyword>
<dbReference type="Pfam" id="PF01397">
    <property type="entry name" value="Terpene_synth"/>
    <property type="match status" value="1"/>
</dbReference>
<dbReference type="SUPFAM" id="SSF48239">
    <property type="entry name" value="Terpenoid cyclases/Protein prenyltransferases"/>
    <property type="match status" value="1"/>
</dbReference>
<gene>
    <name evidence="7" type="ORF">FSB_LOCUS25785</name>
</gene>
<protein>
    <recommendedName>
        <fullName evidence="8">Terpene synthase N-terminal domain-containing protein</fullName>
    </recommendedName>
</protein>
<dbReference type="InterPro" id="IPR008949">
    <property type="entry name" value="Isoprenoid_synthase_dom_sf"/>
</dbReference>
<dbReference type="InterPro" id="IPR034741">
    <property type="entry name" value="Terpene_cyclase-like_1_C"/>
</dbReference>
<dbReference type="AlphaFoldDB" id="A0A2N9GEC0"/>
<dbReference type="SFLD" id="SFLDG01019">
    <property type="entry name" value="Terpene_Cyclase_Like_1_C_Termi"/>
    <property type="match status" value="1"/>
</dbReference>
<dbReference type="InterPro" id="IPR044814">
    <property type="entry name" value="Terpene_cyclase_plant_C1"/>
</dbReference>
<accession>A0A2N9GEC0</accession>
<evidence type="ECO:0000256" key="3">
    <source>
        <dbReference type="ARBA" id="ARBA00022842"/>
    </source>
</evidence>
<dbReference type="InterPro" id="IPR036965">
    <property type="entry name" value="Terpene_synth_N_sf"/>
</dbReference>
<sequence>MSLLCQSGPFLALGQVRQSPWLGLVSWLLGQVRRHHHGIEYHYQEEIEAILQRQYAIFSAHAGDDHDLHEVALGFRLLRQEGYHVSADVFSKFKNKEGKFKLELAEDITGLMELYEASHLNIEDEHILDEAKDFSRHFLEAKVKHLDHQRARLIVNTLEHPYHKSLPRWWKGLGLAKELKFARNQPLKWYMWTAACLTDPSWSDQRIELTKPISLVYVIDDMFDVYGTLDELTLFTNAVNRWELAATEQLPDPLKMCFVALYDITNEISYKVYNRSGWDPINSLKKAWARLCNAFLLEAKWFSSGNLPKAEEYLKNAHVSTGLHVVLVHMFFLLGEGISKETVDLLDNNPSMISSIATILRLWDDLGSAQDENQNGHDGSYIECYRKEHQGCSVEGAQSHVIQMISNAWNCLNKNCLTPNPFPASFIKASLNAARMVPLMYSYDDKHCLPSLEKHMKSLIFEKCSL</sequence>
<dbReference type="Pfam" id="PF03936">
    <property type="entry name" value="Terpene_synth_C"/>
    <property type="match status" value="1"/>
</dbReference>
<dbReference type="InterPro" id="IPR008930">
    <property type="entry name" value="Terpenoid_cyclase/PrenylTrfase"/>
</dbReference>
<evidence type="ECO:0000256" key="1">
    <source>
        <dbReference type="ARBA" id="ARBA00001946"/>
    </source>
</evidence>
<name>A0A2N9GEC0_FAGSY</name>
<evidence type="ECO:0000259" key="6">
    <source>
        <dbReference type="Pfam" id="PF03936"/>
    </source>
</evidence>
<keyword evidence="3" id="KW-0460">Magnesium</keyword>
<evidence type="ECO:0000256" key="2">
    <source>
        <dbReference type="ARBA" id="ARBA00022723"/>
    </source>
</evidence>
<dbReference type="Gene3D" id="1.50.10.130">
    <property type="entry name" value="Terpene synthase, N-terminal domain"/>
    <property type="match status" value="1"/>
</dbReference>
<dbReference type="InterPro" id="IPR005630">
    <property type="entry name" value="Terpene_synthase_metal-bd"/>
</dbReference>
<evidence type="ECO:0000259" key="5">
    <source>
        <dbReference type="Pfam" id="PF01397"/>
    </source>
</evidence>
<dbReference type="PANTHER" id="PTHR31225">
    <property type="entry name" value="OS04G0344100 PROTEIN-RELATED"/>
    <property type="match status" value="1"/>
</dbReference>
<dbReference type="PANTHER" id="PTHR31225:SF234">
    <property type="entry name" value="TERPENE SYNTHASE 4-RELATED"/>
    <property type="match status" value="1"/>
</dbReference>
<dbReference type="Gene3D" id="1.10.600.10">
    <property type="entry name" value="Farnesyl Diphosphate Synthase"/>
    <property type="match status" value="1"/>
</dbReference>
<feature type="domain" description="Terpene synthase N-terminal" evidence="5">
    <location>
        <begin position="38"/>
        <end position="146"/>
    </location>
</feature>
<keyword evidence="4" id="KW-0456">Lyase</keyword>
<dbReference type="CDD" id="cd00684">
    <property type="entry name" value="Terpene_cyclase_plant_C1"/>
    <property type="match status" value="1"/>
</dbReference>
<comment type="cofactor">
    <cofactor evidence="1">
        <name>Mg(2+)</name>
        <dbReference type="ChEBI" id="CHEBI:18420"/>
    </cofactor>
</comment>
<dbReference type="EMBL" id="OIVN01001810">
    <property type="protein sequence ID" value="SPC97903.1"/>
    <property type="molecule type" value="Genomic_DNA"/>
</dbReference>
<organism evidence="7">
    <name type="scientific">Fagus sylvatica</name>
    <name type="common">Beechnut</name>
    <dbReference type="NCBI Taxonomy" id="28930"/>
    <lineage>
        <taxon>Eukaryota</taxon>
        <taxon>Viridiplantae</taxon>
        <taxon>Streptophyta</taxon>
        <taxon>Embryophyta</taxon>
        <taxon>Tracheophyta</taxon>
        <taxon>Spermatophyta</taxon>
        <taxon>Magnoliopsida</taxon>
        <taxon>eudicotyledons</taxon>
        <taxon>Gunneridae</taxon>
        <taxon>Pentapetalae</taxon>
        <taxon>rosids</taxon>
        <taxon>fabids</taxon>
        <taxon>Fagales</taxon>
        <taxon>Fagaceae</taxon>
        <taxon>Fagus</taxon>
    </lineage>
</organism>
<dbReference type="SUPFAM" id="SSF48576">
    <property type="entry name" value="Terpenoid synthases"/>
    <property type="match status" value="1"/>
</dbReference>
<dbReference type="FunFam" id="1.10.600.10:FF:000005">
    <property type="entry name" value="Ent-kaur-16-ene synthase, chloroplastic"/>
    <property type="match status" value="1"/>
</dbReference>
<reference evidence="7" key="1">
    <citation type="submission" date="2018-02" db="EMBL/GenBank/DDBJ databases">
        <authorList>
            <person name="Cohen D.B."/>
            <person name="Kent A.D."/>
        </authorList>
    </citation>
    <scope>NUCLEOTIDE SEQUENCE</scope>
</reference>
<proteinExistence type="predicted"/>
<dbReference type="GO" id="GO:0000287">
    <property type="term" value="F:magnesium ion binding"/>
    <property type="evidence" value="ECO:0007669"/>
    <property type="project" value="InterPro"/>
</dbReference>
<feature type="domain" description="Terpene synthase metal-binding" evidence="6">
    <location>
        <begin position="171"/>
        <end position="410"/>
    </location>
</feature>
<dbReference type="GO" id="GO:0010333">
    <property type="term" value="F:terpene synthase activity"/>
    <property type="evidence" value="ECO:0007669"/>
    <property type="project" value="InterPro"/>
</dbReference>